<reference evidence="1 2" key="1">
    <citation type="submission" date="2018-01" db="EMBL/GenBank/DDBJ databases">
        <title>Twenty Corynebacterium bovis Genomes.</title>
        <authorList>
            <person name="Gulvik C.A."/>
        </authorList>
    </citation>
    <scope>NUCLEOTIDE SEQUENCE [LARGE SCALE GENOMIC DNA]</scope>
    <source>
        <strain evidence="1 2">F6900</strain>
    </source>
</reference>
<accession>A0A3R8PGU1</accession>
<gene>
    <name evidence="1" type="ORF">CXF48_05815</name>
</gene>
<dbReference type="EMBL" id="PQNK01000008">
    <property type="protein sequence ID" value="RRO86542.1"/>
    <property type="molecule type" value="Genomic_DNA"/>
</dbReference>
<organism evidence="1 2">
    <name type="scientific">Corynebacterium bovis</name>
    <dbReference type="NCBI Taxonomy" id="36808"/>
    <lineage>
        <taxon>Bacteria</taxon>
        <taxon>Bacillati</taxon>
        <taxon>Actinomycetota</taxon>
        <taxon>Actinomycetes</taxon>
        <taxon>Mycobacteriales</taxon>
        <taxon>Corynebacteriaceae</taxon>
        <taxon>Corynebacterium</taxon>
    </lineage>
</organism>
<proteinExistence type="predicted"/>
<sequence length="68" mass="6933">MLSTFLSPVTVMRYLAVYVSSLLRVADTNSFFTVGTPGVCAYPGFSGEFTGGAFGSGLFGSVGLGGLP</sequence>
<evidence type="ECO:0000313" key="2">
    <source>
        <dbReference type="Proteomes" id="UP000276526"/>
    </source>
</evidence>
<dbReference type="AlphaFoldDB" id="A0A3R8PGU1"/>
<name>A0A3R8PGU1_9CORY</name>
<comment type="caution">
    <text evidence="1">The sequence shown here is derived from an EMBL/GenBank/DDBJ whole genome shotgun (WGS) entry which is preliminary data.</text>
</comment>
<evidence type="ECO:0000313" key="1">
    <source>
        <dbReference type="EMBL" id="RRO86542.1"/>
    </source>
</evidence>
<dbReference type="Proteomes" id="UP000276526">
    <property type="component" value="Unassembled WGS sequence"/>
</dbReference>
<protein>
    <submittedName>
        <fullName evidence="1">Uncharacterized protein</fullName>
    </submittedName>
</protein>